<dbReference type="InterPro" id="IPR051287">
    <property type="entry name" value="TCR_variable_region"/>
</dbReference>
<evidence type="ECO:0000313" key="9">
    <source>
        <dbReference type="Proteomes" id="UP001239994"/>
    </source>
</evidence>
<reference evidence="8" key="1">
    <citation type="submission" date="2023-03" db="EMBL/GenBank/DDBJ databases">
        <title>Electrophorus voltai genome.</title>
        <authorList>
            <person name="Bian C."/>
        </authorList>
    </citation>
    <scope>NUCLEOTIDE SEQUENCE</scope>
    <source>
        <strain evidence="8">CB-2022</strain>
        <tissue evidence="8">Muscle</tissue>
    </source>
</reference>
<dbReference type="Proteomes" id="UP001239994">
    <property type="component" value="Unassembled WGS sequence"/>
</dbReference>
<dbReference type="InterPro" id="IPR013106">
    <property type="entry name" value="Ig_V-set"/>
</dbReference>
<keyword evidence="9" id="KW-1185">Reference proteome</keyword>
<evidence type="ECO:0000256" key="3">
    <source>
        <dbReference type="ARBA" id="ARBA00023170"/>
    </source>
</evidence>
<keyword evidence="2" id="KW-1064">Adaptive immunity</keyword>
<dbReference type="PANTHER" id="PTHR19367:SF18">
    <property type="entry name" value="T CELL RECEPTOR ALPHA VARIABLE 16"/>
    <property type="match status" value="1"/>
</dbReference>
<dbReference type="SUPFAM" id="SSF48726">
    <property type="entry name" value="Immunoglobulin"/>
    <property type="match status" value="2"/>
</dbReference>
<comment type="caution">
    <text evidence="8">The sequence shown here is derived from an EMBL/GenBank/DDBJ whole genome shotgun (WGS) entry which is preliminary data.</text>
</comment>
<dbReference type="InterPro" id="IPR007110">
    <property type="entry name" value="Ig-like_dom"/>
</dbReference>
<dbReference type="Gene3D" id="2.60.40.10">
    <property type="entry name" value="Immunoglobulins"/>
    <property type="match status" value="2"/>
</dbReference>
<dbReference type="InterPro" id="IPR013783">
    <property type="entry name" value="Ig-like_fold"/>
</dbReference>
<dbReference type="Pfam" id="PF07686">
    <property type="entry name" value="V-set"/>
    <property type="match status" value="2"/>
</dbReference>
<feature type="domain" description="Ig-like" evidence="7">
    <location>
        <begin position="19"/>
        <end position="122"/>
    </location>
</feature>
<evidence type="ECO:0000256" key="6">
    <source>
        <dbReference type="SAM" id="SignalP"/>
    </source>
</evidence>
<keyword evidence="4" id="KW-0393">Immunoglobulin domain</keyword>
<feature type="signal peptide" evidence="6">
    <location>
        <begin position="1"/>
        <end position="18"/>
    </location>
</feature>
<keyword evidence="5" id="KW-0391">Immunity</keyword>
<dbReference type="EMBL" id="JAROKS010000024">
    <property type="protein sequence ID" value="KAK1787181.1"/>
    <property type="molecule type" value="Genomic_DNA"/>
</dbReference>
<organism evidence="8 9">
    <name type="scientific">Electrophorus voltai</name>
    <dbReference type="NCBI Taxonomy" id="2609070"/>
    <lineage>
        <taxon>Eukaryota</taxon>
        <taxon>Metazoa</taxon>
        <taxon>Chordata</taxon>
        <taxon>Craniata</taxon>
        <taxon>Vertebrata</taxon>
        <taxon>Euteleostomi</taxon>
        <taxon>Actinopterygii</taxon>
        <taxon>Neopterygii</taxon>
        <taxon>Teleostei</taxon>
        <taxon>Ostariophysi</taxon>
        <taxon>Gymnotiformes</taxon>
        <taxon>Gymnotoidei</taxon>
        <taxon>Gymnotidae</taxon>
        <taxon>Electrophorus</taxon>
    </lineage>
</organism>
<dbReference type="InterPro" id="IPR003599">
    <property type="entry name" value="Ig_sub"/>
</dbReference>
<evidence type="ECO:0000313" key="8">
    <source>
        <dbReference type="EMBL" id="KAK1787181.1"/>
    </source>
</evidence>
<dbReference type="GO" id="GO:0042101">
    <property type="term" value="C:T cell receptor complex"/>
    <property type="evidence" value="ECO:0007669"/>
    <property type="project" value="UniProtKB-KW"/>
</dbReference>
<dbReference type="PANTHER" id="PTHR19367">
    <property type="entry name" value="T-CELL RECEPTOR ALPHA CHAIN V REGION"/>
    <property type="match status" value="1"/>
</dbReference>
<name>A0AAD8YWF7_9TELE</name>
<dbReference type="InterPro" id="IPR036179">
    <property type="entry name" value="Ig-like_dom_sf"/>
</dbReference>
<dbReference type="SMART" id="SM00409">
    <property type="entry name" value="IG"/>
    <property type="match status" value="2"/>
</dbReference>
<evidence type="ECO:0000256" key="4">
    <source>
        <dbReference type="ARBA" id="ARBA00023319"/>
    </source>
</evidence>
<gene>
    <name evidence="8" type="ORF">P4O66_017034</name>
</gene>
<evidence type="ECO:0000256" key="5">
    <source>
        <dbReference type="ARBA" id="ARBA00043266"/>
    </source>
</evidence>
<dbReference type="AlphaFoldDB" id="A0AAD8YWF7"/>
<keyword evidence="3" id="KW-0675">Receptor</keyword>
<keyword evidence="1 6" id="KW-0732">Signal</keyword>
<proteinExistence type="predicted"/>
<evidence type="ECO:0000256" key="2">
    <source>
        <dbReference type="ARBA" id="ARBA00023130"/>
    </source>
</evidence>
<evidence type="ECO:0000256" key="1">
    <source>
        <dbReference type="ARBA" id="ARBA00022729"/>
    </source>
</evidence>
<feature type="chain" id="PRO_5041915984" description="Ig-like domain-containing protein" evidence="6">
    <location>
        <begin position="19"/>
        <end position="256"/>
    </location>
</feature>
<protein>
    <recommendedName>
        <fullName evidence="7">Ig-like domain-containing protein</fullName>
    </recommendedName>
</protein>
<feature type="domain" description="Ig-like" evidence="7">
    <location>
        <begin position="145"/>
        <end position="246"/>
    </location>
</feature>
<dbReference type="PROSITE" id="PS50835">
    <property type="entry name" value="IG_LIKE"/>
    <property type="match status" value="2"/>
</dbReference>
<accession>A0AAD8YWF7</accession>
<keyword evidence="5" id="KW-1279">T cell receptor</keyword>
<sequence>MCLCLFMLLTVLTGDTTQDSITSLSSAVSFKEDQTVTLFCNYSYTVNMDNLQWYRQYSNSEPQFIVLVMEHEQNQTADSDPRLSAHNHKSVKHFDLKFSSAAVSDSALYYCALQPTVTGKLHSLYKTCGNKLHCGCLWRRKISTQKIVPLDPVKHVSVGDPVNLSCSYNTSTNDLLQWYRQYPTSRPEFIVFIYLHETKKESDLPGVSVRVDKDQSRVDLLISSAEISDSALYYCALVPTVTGNLATLYKNLLLHR</sequence>
<dbReference type="GO" id="GO:0002250">
    <property type="term" value="P:adaptive immune response"/>
    <property type="evidence" value="ECO:0007669"/>
    <property type="project" value="UniProtKB-KW"/>
</dbReference>
<evidence type="ECO:0000259" key="7">
    <source>
        <dbReference type="PROSITE" id="PS50835"/>
    </source>
</evidence>
<dbReference type="SMART" id="SM00406">
    <property type="entry name" value="IGv"/>
    <property type="match status" value="2"/>
</dbReference>